<dbReference type="InterPro" id="IPR001494">
    <property type="entry name" value="Importin-beta_N"/>
</dbReference>
<dbReference type="PROSITE" id="PS50077">
    <property type="entry name" value="HEAT_REPEAT"/>
    <property type="match status" value="1"/>
</dbReference>
<evidence type="ECO:0000256" key="4">
    <source>
        <dbReference type="ARBA" id="ARBA00022737"/>
    </source>
</evidence>
<feature type="domain" description="Importin N-terminal" evidence="8">
    <location>
        <begin position="25"/>
        <end position="109"/>
    </location>
</feature>
<evidence type="ECO:0000259" key="8">
    <source>
        <dbReference type="PROSITE" id="PS50166"/>
    </source>
</evidence>
<evidence type="ECO:0000256" key="3">
    <source>
        <dbReference type="ARBA" id="ARBA00022490"/>
    </source>
</evidence>
<dbReference type="InterPro" id="IPR021133">
    <property type="entry name" value="HEAT_type_2"/>
</dbReference>
<dbReference type="AlphaFoldDB" id="A0A9R1P588"/>
<dbReference type="InterPro" id="IPR040122">
    <property type="entry name" value="Importin_beta"/>
</dbReference>
<feature type="repeat" description="HEAT" evidence="6">
    <location>
        <begin position="472"/>
        <end position="510"/>
    </location>
</feature>
<dbReference type="InterPro" id="IPR016024">
    <property type="entry name" value="ARM-type_fold"/>
</dbReference>
<dbReference type="PROSITE" id="PS50166">
    <property type="entry name" value="IMPORTIN_B_NT"/>
    <property type="match status" value="1"/>
</dbReference>
<reference evidence="9 10" key="1">
    <citation type="submission" date="2017-09" db="EMBL/GenBank/DDBJ databases">
        <authorList>
            <consortium name="International Durum Wheat Genome Sequencing Consortium (IDWGSC)"/>
            <person name="Milanesi L."/>
        </authorList>
    </citation>
    <scope>NUCLEOTIDE SEQUENCE [LARGE SCALE GENOMIC DNA]</scope>
    <source>
        <strain evidence="10">cv. Svevo</strain>
    </source>
</reference>
<proteinExistence type="predicted"/>
<keyword evidence="3" id="KW-0963">Cytoplasm</keyword>
<dbReference type="InterPro" id="IPR011989">
    <property type="entry name" value="ARM-like"/>
</dbReference>
<evidence type="ECO:0000256" key="7">
    <source>
        <dbReference type="SAM" id="MobiDB-lite"/>
    </source>
</evidence>
<keyword evidence="4" id="KW-0677">Repeat</keyword>
<dbReference type="Pfam" id="PF25574">
    <property type="entry name" value="TPR_IMB1"/>
    <property type="match status" value="1"/>
</dbReference>
<organism evidence="9 10">
    <name type="scientific">Triticum turgidum subsp. durum</name>
    <name type="common">Durum wheat</name>
    <name type="synonym">Triticum durum</name>
    <dbReference type="NCBI Taxonomy" id="4567"/>
    <lineage>
        <taxon>Eukaryota</taxon>
        <taxon>Viridiplantae</taxon>
        <taxon>Streptophyta</taxon>
        <taxon>Embryophyta</taxon>
        <taxon>Tracheophyta</taxon>
        <taxon>Spermatophyta</taxon>
        <taxon>Magnoliopsida</taxon>
        <taxon>Liliopsida</taxon>
        <taxon>Poales</taxon>
        <taxon>Poaceae</taxon>
        <taxon>BOP clade</taxon>
        <taxon>Pooideae</taxon>
        <taxon>Triticodae</taxon>
        <taxon>Triticeae</taxon>
        <taxon>Triticinae</taxon>
        <taxon>Triticum</taxon>
    </lineage>
</organism>
<evidence type="ECO:0000313" key="10">
    <source>
        <dbReference type="Proteomes" id="UP000324705"/>
    </source>
</evidence>
<evidence type="ECO:0000256" key="1">
    <source>
        <dbReference type="ARBA" id="ARBA00004496"/>
    </source>
</evidence>
<keyword evidence="5" id="KW-0653">Protein transport</keyword>
<feature type="compositionally biased region" description="Acidic residues" evidence="7">
    <location>
        <begin position="397"/>
        <end position="412"/>
    </location>
</feature>
<dbReference type="Proteomes" id="UP000324705">
    <property type="component" value="Chromosome 2A"/>
</dbReference>
<evidence type="ECO:0000256" key="2">
    <source>
        <dbReference type="ARBA" id="ARBA00022448"/>
    </source>
</evidence>
<dbReference type="GO" id="GO:0006606">
    <property type="term" value="P:protein import into nucleus"/>
    <property type="evidence" value="ECO:0007669"/>
    <property type="project" value="InterPro"/>
</dbReference>
<dbReference type="Gramene" id="TRITD2Av1G264940.2">
    <property type="protein sequence ID" value="TRITD2Av1G264940.2"/>
    <property type="gene ID" value="TRITD2Av1G264940"/>
</dbReference>
<dbReference type="PANTHER" id="PTHR10527">
    <property type="entry name" value="IMPORTIN BETA"/>
    <property type="match status" value="1"/>
</dbReference>
<feature type="region of interest" description="Disordered" evidence="7">
    <location>
        <begin position="366"/>
        <end position="412"/>
    </location>
</feature>
<dbReference type="GO" id="GO:0031267">
    <property type="term" value="F:small GTPase binding"/>
    <property type="evidence" value="ECO:0007669"/>
    <property type="project" value="InterPro"/>
</dbReference>
<feature type="region of interest" description="Disordered" evidence="7">
    <location>
        <begin position="313"/>
        <end position="338"/>
    </location>
</feature>
<keyword evidence="2" id="KW-0813">Transport</keyword>
<sequence>MDESIDMSDALAHASNPDDNIRSIGEGMLKRLHNLDLPNFLLRLSSELLREGSPEESRALAAITLKNSLDSKDPALKDAHEDLLSLKWLNLHPSIRSEIKTNLLMTLESDSRQSHSRRPSSKVIAKVIARVACMEIPRNQWLDLVGKLVDNMASSSSSLKQATLEVLEYIFEEKIPKVLKGNQVDDVLACVINALKNQVLSSEVHLAALKVLLNILELAKFKGHAWRNSIVAVCDVAVVTVCDVAGGRGESGAEIKEAAFECLVAMASTCHTKLEPYKEIMLSLTSQALEGDVESVKVQCIKLWMTICQEEINWEEEEEEGGEEEGEEEEEEEEEGASSFIVTLCSFVPLLLRTYLKEEGDLKQEDIWKQEDEGDGDISMTAEQEEEGDGDISMTTEQEEEGDENVEQEEDETLQGISMTCLGLAARIMKGGIVPLVMHFVVENMNGPHKVAALSPLGFILEGPSVKQLAPVVDLLLTMMEDGEEGVRGKAAWSLGRLFELVGANRIMRNKVVTLDGIMRVLIEGSKDVPQVSTEVHGALCFLARSYGDDAKSKSNLSQLSPFVPPVIDALICASDLARDTPYRLLACPYKALSEIVRVSHVQDLQVCRALIGLMSHIMRRLNTVLHGHGAISSLKRKNQLEVLLCGLLNVLIHKLGSSKNFTLKWSAKCVLLLLCPLLTRDSTSARDGAALAIGALAHAIGGDFGQHMPMLLQYFSVKRLFPVYLEVMCDICQVLGKKGKKEEVVPSFDHIMDVLCQGMTEVTLQPPILSSIGQIALALGEKFEKYLPLVMEKLLVVEKLTQVKSEDKDEDHSTKVREGIFEAYYGIIGGITDPRSGFKVGLALLDFSEQERKRRDRDGRTLTAGVHALSQLPPRVEVWSEGFIRLMQEASIYGRVQVTEGQQKASIYGRVQVTEGQQSGGLR</sequence>
<dbReference type="Gene3D" id="1.25.10.10">
    <property type="entry name" value="Leucine-rich Repeat Variant"/>
    <property type="match status" value="2"/>
</dbReference>
<protein>
    <recommendedName>
        <fullName evidence="8">Importin N-terminal domain-containing protein</fullName>
    </recommendedName>
</protein>
<dbReference type="GO" id="GO:0005737">
    <property type="term" value="C:cytoplasm"/>
    <property type="evidence" value="ECO:0007669"/>
    <property type="project" value="UniProtKB-SubCell"/>
</dbReference>
<name>A0A9R1P588_TRITD</name>
<evidence type="ECO:0000256" key="5">
    <source>
        <dbReference type="ARBA" id="ARBA00022927"/>
    </source>
</evidence>
<feature type="compositionally biased region" description="Acidic residues" evidence="7">
    <location>
        <begin position="313"/>
        <end position="336"/>
    </location>
</feature>
<evidence type="ECO:0000313" key="9">
    <source>
        <dbReference type="EMBL" id="VAH37044.1"/>
    </source>
</evidence>
<dbReference type="EMBL" id="LT934113">
    <property type="protein sequence ID" value="VAH37044.1"/>
    <property type="molecule type" value="Genomic_DNA"/>
</dbReference>
<keyword evidence="10" id="KW-1185">Reference proteome</keyword>
<dbReference type="Pfam" id="PF03810">
    <property type="entry name" value="IBN_N"/>
    <property type="match status" value="1"/>
</dbReference>
<dbReference type="SUPFAM" id="SSF48371">
    <property type="entry name" value="ARM repeat"/>
    <property type="match status" value="1"/>
</dbReference>
<dbReference type="InterPro" id="IPR058584">
    <property type="entry name" value="IMB1_TNPO1-like_TPR"/>
</dbReference>
<gene>
    <name evidence="9" type="ORF">TRITD_2Av1G264940</name>
</gene>
<accession>A0A9R1P588</accession>
<comment type="subcellular location">
    <subcellularLocation>
        <location evidence="1">Cytoplasm</location>
    </subcellularLocation>
</comment>
<evidence type="ECO:0000256" key="6">
    <source>
        <dbReference type="PROSITE-ProRule" id="PRU00103"/>
    </source>
</evidence>